<name>A0AAU7WJS2_9BACI</name>
<feature type="domain" description="SGNH hydrolase-type esterase" evidence="3">
    <location>
        <begin position="9"/>
        <end position="201"/>
    </location>
</feature>
<evidence type="ECO:0000259" key="3">
    <source>
        <dbReference type="Pfam" id="PF13472"/>
    </source>
</evidence>
<evidence type="ECO:0000256" key="2">
    <source>
        <dbReference type="ARBA" id="ARBA00022801"/>
    </source>
</evidence>
<reference evidence="4" key="1">
    <citation type="submission" date="2024-06" db="EMBL/GenBank/DDBJ databases">
        <authorList>
            <person name="Huang C.H."/>
            <person name="Ting Y.S."/>
            <person name="Cheng Y.H."/>
        </authorList>
    </citation>
    <scope>NUCLEOTIDE SEQUENCE</scope>
    <source>
        <strain evidence="4">TCI803</strain>
    </source>
</reference>
<dbReference type="PANTHER" id="PTHR43695">
    <property type="entry name" value="PUTATIVE (AFU_ORTHOLOGUE AFUA_2G17250)-RELATED"/>
    <property type="match status" value="1"/>
</dbReference>
<dbReference type="InterPro" id="IPR036514">
    <property type="entry name" value="SGNH_hydro_sf"/>
</dbReference>
<dbReference type="GO" id="GO:0016787">
    <property type="term" value="F:hydrolase activity"/>
    <property type="evidence" value="ECO:0007669"/>
    <property type="project" value="UniProtKB-KW"/>
</dbReference>
<dbReference type="GeneID" id="93258957"/>
<keyword evidence="2" id="KW-0378">Hydrolase</keyword>
<sequence>MSVHLFIAGDSTAANYPKSQAPMAGWGQMIDRFFTTNVVVINKALCGRSSKSFINESVLDEIINSIEPNDYLLVQFGHNDEKPGKALYTEPFSTYQECLRKYVDGARKKGATPILITPVSRRIFDDNGNLKQTHGDYPEAVRILGRDLHVPVIDLCSSSTALLESLGPEESKRLFVWLKPGEHVNYPDGSSDNTHFNEVGAKEIAGLIVKELLNFSIPLRNYILNRAC</sequence>
<dbReference type="RefSeq" id="WP_350346637.1">
    <property type="nucleotide sequence ID" value="NZ_CP158453.1"/>
</dbReference>
<dbReference type="CDD" id="cd01821">
    <property type="entry name" value="Rhamnogalacturan_acetylesterase_like"/>
    <property type="match status" value="1"/>
</dbReference>
<comment type="similarity">
    <text evidence="1">Belongs to the 'GDSL' lipolytic enzyme family.</text>
</comment>
<organism evidence="4">
    <name type="scientific">Heyndrickxia faecalis</name>
    <dbReference type="NCBI Taxonomy" id="2824910"/>
    <lineage>
        <taxon>Bacteria</taxon>
        <taxon>Bacillati</taxon>
        <taxon>Bacillota</taxon>
        <taxon>Bacilli</taxon>
        <taxon>Bacillales</taxon>
        <taxon>Bacillaceae</taxon>
        <taxon>Heyndrickxia</taxon>
    </lineage>
</organism>
<gene>
    <name evidence="4" type="ORF">ABR335_05110</name>
</gene>
<dbReference type="SUPFAM" id="SSF52266">
    <property type="entry name" value="SGNH hydrolase"/>
    <property type="match status" value="1"/>
</dbReference>
<dbReference type="EMBL" id="CP158453">
    <property type="protein sequence ID" value="XBX98949.1"/>
    <property type="molecule type" value="Genomic_DNA"/>
</dbReference>
<dbReference type="InterPro" id="IPR037459">
    <property type="entry name" value="RhgT-like"/>
</dbReference>
<dbReference type="InterPro" id="IPR013830">
    <property type="entry name" value="SGNH_hydro"/>
</dbReference>
<dbReference type="AlphaFoldDB" id="A0AAU7WJS2"/>
<accession>A0AAU7WJS2</accession>
<proteinExistence type="inferred from homology"/>
<evidence type="ECO:0000313" key="4">
    <source>
        <dbReference type="EMBL" id="XBX98949.1"/>
    </source>
</evidence>
<protein>
    <submittedName>
        <fullName evidence="4">Rhamnogalacturonan acetylesterase</fullName>
    </submittedName>
</protein>
<dbReference type="Gene3D" id="3.40.50.1110">
    <property type="entry name" value="SGNH hydrolase"/>
    <property type="match status" value="1"/>
</dbReference>
<dbReference type="PANTHER" id="PTHR43695:SF1">
    <property type="entry name" value="RHAMNOGALACTURONAN ACETYLESTERASE"/>
    <property type="match status" value="1"/>
</dbReference>
<dbReference type="Pfam" id="PF13472">
    <property type="entry name" value="Lipase_GDSL_2"/>
    <property type="match status" value="1"/>
</dbReference>
<evidence type="ECO:0000256" key="1">
    <source>
        <dbReference type="ARBA" id="ARBA00008668"/>
    </source>
</evidence>